<accession>A0A846LSB6</accession>
<dbReference type="RefSeq" id="WP_166757805.1">
    <property type="nucleotide sequence ID" value="NZ_BAABJU010000052.1"/>
</dbReference>
<evidence type="ECO:0000313" key="1">
    <source>
        <dbReference type="EMBL" id="GGL85661.1"/>
    </source>
</evidence>
<comment type="caution">
    <text evidence="2">The sequence shown here is derived from an EMBL/GenBank/DDBJ whole genome shotgun (WGS) entry which is preliminary data.</text>
</comment>
<reference evidence="1" key="1">
    <citation type="journal article" date="2014" name="Int. J. Syst. Evol. Microbiol.">
        <title>Complete genome of a new Firmicutes species belonging to the dominant human colonic microbiota ('Ruminococcus bicirculans') reveals two chromosomes and a selective capacity to utilize plant glucans.</title>
        <authorList>
            <consortium name="NISC Comparative Sequencing Program"/>
            <person name="Wegmann U."/>
            <person name="Louis P."/>
            <person name="Goesmann A."/>
            <person name="Henrissat B."/>
            <person name="Duncan S.H."/>
            <person name="Flint H.J."/>
        </authorList>
    </citation>
    <scope>NUCLEOTIDE SEQUENCE</scope>
    <source>
        <strain evidence="1">CGMCC 4.5581</strain>
    </source>
</reference>
<dbReference type="AlphaFoldDB" id="A0A846LSB6"/>
<evidence type="ECO:0000313" key="3">
    <source>
        <dbReference type="Proteomes" id="UP000552836"/>
    </source>
</evidence>
<keyword evidence="4" id="KW-1185">Reference proteome</keyword>
<evidence type="ECO:0000313" key="2">
    <source>
        <dbReference type="EMBL" id="NIH70257.1"/>
    </source>
</evidence>
<evidence type="ECO:0000313" key="4">
    <source>
        <dbReference type="Proteomes" id="UP000648663"/>
    </source>
</evidence>
<dbReference type="EMBL" id="BMMI01000017">
    <property type="protein sequence ID" value="GGL85661.1"/>
    <property type="molecule type" value="Genomic_DNA"/>
</dbReference>
<dbReference type="Proteomes" id="UP000648663">
    <property type="component" value="Unassembled WGS sequence"/>
</dbReference>
<protein>
    <submittedName>
        <fullName evidence="2">Uncharacterized protein</fullName>
    </submittedName>
</protein>
<reference evidence="2 3" key="3">
    <citation type="submission" date="2020-02" db="EMBL/GenBank/DDBJ databases">
        <title>Sequencing the genomes of 1000 actinobacteria strains.</title>
        <authorList>
            <person name="Klenk H.-P."/>
        </authorList>
    </citation>
    <scope>NUCLEOTIDE SEQUENCE [LARGE SCALE GENOMIC DNA]</scope>
    <source>
        <strain evidence="2 3">DSM 45201</strain>
    </source>
</reference>
<reference evidence="1" key="4">
    <citation type="submission" date="2024-05" db="EMBL/GenBank/DDBJ databases">
        <authorList>
            <person name="Sun Q."/>
            <person name="Zhou Y."/>
        </authorList>
    </citation>
    <scope>NUCLEOTIDE SEQUENCE</scope>
    <source>
        <strain evidence="1">CGMCC 4.5581</strain>
    </source>
</reference>
<dbReference type="EMBL" id="JAAMPA010000006">
    <property type="protein sequence ID" value="NIH70257.1"/>
    <property type="molecule type" value="Genomic_DNA"/>
</dbReference>
<gene>
    <name evidence="2" type="ORF">FB380_004768</name>
    <name evidence="1" type="ORF">GCM10011589_47590</name>
</gene>
<reference evidence="4" key="2">
    <citation type="journal article" date="2019" name="Int. J. Syst. Evol. Microbiol.">
        <title>The Global Catalogue of Microorganisms (GCM) 10K type strain sequencing project: providing services to taxonomists for standard genome sequencing and annotation.</title>
        <authorList>
            <consortium name="The Broad Institute Genomics Platform"/>
            <consortium name="The Broad Institute Genome Sequencing Center for Infectious Disease"/>
            <person name="Wu L."/>
            <person name="Ma J."/>
        </authorList>
    </citation>
    <scope>NUCLEOTIDE SEQUENCE [LARGE SCALE GENOMIC DNA]</scope>
    <source>
        <strain evidence="4">CGMCC 4.5581</strain>
    </source>
</reference>
<name>A0A846LSB6_9ACTN</name>
<dbReference type="Proteomes" id="UP000552836">
    <property type="component" value="Unassembled WGS sequence"/>
</dbReference>
<sequence>MPPLTGPAGTAERLLLLTHYGIDWQAGWVSRYRRVYWEQLLPDRVITATYRAGTLRRWWRDVATELGSAPRNAAERSELEQLLRADSTPVLMVLRLETEALLLRTRIVADAVRETRSSTGAS</sequence>
<organism evidence="2 3">
    <name type="scientific">Modestobacter marinus</name>
    <dbReference type="NCBI Taxonomy" id="477641"/>
    <lineage>
        <taxon>Bacteria</taxon>
        <taxon>Bacillati</taxon>
        <taxon>Actinomycetota</taxon>
        <taxon>Actinomycetes</taxon>
        <taxon>Geodermatophilales</taxon>
        <taxon>Geodermatophilaceae</taxon>
        <taxon>Modestobacter</taxon>
    </lineage>
</organism>
<proteinExistence type="predicted"/>